<evidence type="ECO:0000256" key="1">
    <source>
        <dbReference type="ARBA" id="ARBA00001974"/>
    </source>
</evidence>
<evidence type="ECO:0000256" key="6">
    <source>
        <dbReference type="ARBA" id="ARBA00022723"/>
    </source>
</evidence>
<dbReference type="EMBL" id="JBHTEF010000001">
    <property type="protein sequence ID" value="MFC7580269.1"/>
    <property type="molecule type" value="Genomic_DNA"/>
</dbReference>
<feature type="transmembrane region" description="Helical" evidence="14">
    <location>
        <begin position="219"/>
        <end position="239"/>
    </location>
</feature>
<keyword evidence="9" id="KW-0560">Oxidoreductase</keyword>
<evidence type="ECO:0000256" key="2">
    <source>
        <dbReference type="ARBA" id="ARBA00004141"/>
    </source>
</evidence>
<evidence type="ECO:0000256" key="5">
    <source>
        <dbReference type="ARBA" id="ARBA00022714"/>
    </source>
</evidence>
<evidence type="ECO:0000256" key="3">
    <source>
        <dbReference type="ARBA" id="ARBA00022630"/>
    </source>
</evidence>
<evidence type="ECO:0000256" key="13">
    <source>
        <dbReference type="SAM" id="MobiDB-lite"/>
    </source>
</evidence>
<feature type="transmembrane region" description="Helical" evidence="14">
    <location>
        <begin position="117"/>
        <end position="137"/>
    </location>
</feature>
<evidence type="ECO:0000256" key="4">
    <source>
        <dbReference type="ARBA" id="ARBA00022692"/>
    </source>
</evidence>
<keyword evidence="5" id="KW-0001">2Fe-2S</keyword>
<dbReference type="InterPro" id="IPR050415">
    <property type="entry name" value="MRET"/>
</dbReference>
<dbReference type="PROSITE" id="PS51384">
    <property type="entry name" value="FAD_FR"/>
    <property type="match status" value="1"/>
</dbReference>
<evidence type="ECO:0000256" key="7">
    <source>
        <dbReference type="ARBA" id="ARBA00022827"/>
    </source>
</evidence>
<evidence type="ECO:0000256" key="10">
    <source>
        <dbReference type="ARBA" id="ARBA00023004"/>
    </source>
</evidence>
<accession>A0ABW2SKE0</accession>
<feature type="transmembrane region" description="Helical" evidence="14">
    <location>
        <begin position="157"/>
        <end position="176"/>
    </location>
</feature>
<dbReference type="Proteomes" id="UP001596527">
    <property type="component" value="Unassembled WGS sequence"/>
</dbReference>
<keyword evidence="8 14" id="KW-1133">Transmembrane helix</keyword>
<dbReference type="Gene3D" id="2.40.30.10">
    <property type="entry name" value="Translation factors"/>
    <property type="match status" value="1"/>
</dbReference>
<dbReference type="Gene3D" id="3.40.50.80">
    <property type="entry name" value="Nucleotide-binding domain of ferredoxin-NADP reductase (FNR) module"/>
    <property type="match status" value="1"/>
</dbReference>
<dbReference type="InterPro" id="IPR039261">
    <property type="entry name" value="FNR_nucleotide-bd"/>
</dbReference>
<dbReference type="InterPro" id="IPR017927">
    <property type="entry name" value="FAD-bd_FR_type"/>
</dbReference>
<proteinExistence type="predicted"/>
<evidence type="ECO:0000256" key="11">
    <source>
        <dbReference type="ARBA" id="ARBA00023014"/>
    </source>
</evidence>
<dbReference type="InterPro" id="IPR013130">
    <property type="entry name" value="Fe3_Rdtase_TM_dom"/>
</dbReference>
<evidence type="ECO:0000313" key="16">
    <source>
        <dbReference type="EMBL" id="MFC7580269.1"/>
    </source>
</evidence>
<keyword evidence="3" id="KW-0285">Flavoprotein</keyword>
<keyword evidence="10" id="KW-0408">Iron</keyword>
<gene>
    <name evidence="16" type="ORF">ACFQWG_03400</name>
</gene>
<comment type="cofactor">
    <cofactor evidence="1">
        <name>FAD</name>
        <dbReference type="ChEBI" id="CHEBI:57692"/>
    </cofactor>
</comment>
<name>A0ABW2SKE0_9ACTO</name>
<comment type="subcellular location">
    <subcellularLocation>
        <location evidence="2">Membrane</location>
        <topology evidence="2">Multi-pass membrane protein</topology>
    </subcellularLocation>
</comment>
<evidence type="ECO:0000256" key="8">
    <source>
        <dbReference type="ARBA" id="ARBA00022989"/>
    </source>
</evidence>
<protein>
    <submittedName>
        <fullName evidence="16">Ferric reductase-like transmembrane domain-containing protein</fullName>
    </submittedName>
</protein>
<feature type="compositionally biased region" description="Low complexity" evidence="13">
    <location>
        <begin position="11"/>
        <end position="26"/>
    </location>
</feature>
<dbReference type="PANTHER" id="PTHR47354:SF8">
    <property type="entry name" value="1,2-PHENYLACETYL-COA EPOXIDASE, SUBUNIT E"/>
    <property type="match status" value="1"/>
</dbReference>
<keyword evidence="17" id="KW-1185">Reference proteome</keyword>
<keyword evidence="12 14" id="KW-0472">Membrane</keyword>
<evidence type="ECO:0000256" key="9">
    <source>
        <dbReference type="ARBA" id="ARBA00023002"/>
    </source>
</evidence>
<keyword evidence="6" id="KW-0479">Metal-binding</keyword>
<dbReference type="SUPFAM" id="SSF63380">
    <property type="entry name" value="Riboflavin synthase domain-like"/>
    <property type="match status" value="1"/>
</dbReference>
<dbReference type="SUPFAM" id="SSF52343">
    <property type="entry name" value="Ferredoxin reductase-like, C-terminal NADP-linked domain"/>
    <property type="match status" value="1"/>
</dbReference>
<evidence type="ECO:0000256" key="14">
    <source>
        <dbReference type="SAM" id="Phobius"/>
    </source>
</evidence>
<dbReference type="PANTHER" id="PTHR47354">
    <property type="entry name" value="NADH OXIDOREDUCTASE HCR"/>
    <property type="match status" value="1"/>
</dbReference>
<evidence type="ECO:0000313" key="17">
    <source>
        <dbReference type="Proteomes" id="UP001596527"/>
    </source>
</evidence>
<organism evidence="16 17">
    <name type="scientific">Schaalia naturae</name>
    <dbReference type="NCBI Taxonomy" id="635203"/>
    <lineage>
        <taxon>Bacteria</taxon>
        <taxon>Bacillati</taxon>
        <taxon>Actinomycetota</taxon>
        <taxon>Actinomycetes</taxon>
        <taxon>Actinomycetales</taxon>
        <taxon>Actinomycetaceae</taxon>
        <taxon>Schaalia</taxon>
    </lineage>
</organism>
<keyword evidence="11" id="KW-0411">Iron-sulfur</keyword>
<feature type="transmembrane region" description="Helical" evidence="14">
    <location>
        <begin position="188"/>
        <end position="207"/>
    </location>
</feature>
<dbReference type="PRINTS" id="PR00410">
    <property type="entry name" value="PHEHYDRXLASE"/>
</dbReference>
<reference evidence="17" key="1">
    <citation type="journal article" date="2019" name="Int. J. Syst. Evol. Microbiol.">
        <title>The Global Catalogue of Microorganisms (GCM) 10K type strain sequencing project: providing services to taxonomists for standard genome sequencing and annotation.</title>
        <authorList>
            <consortium name="The Broad Institute Genomics Platform"/>
            <consortium name="The Broad Institute Genome Sequencing Center for Infectious Disease"/>
            <person name="Wu L."/>
            <person name="Ma J."/>
        </authorList>
    </citation>
    <scope>NUCLEOTIDE SEQUENCE [LARGE SCALE GENOMIC DNA]</scope>
    <source>
        <strain evidence="17">CCUG 56698</strain>
    </source>
</reference>
<dbReference type="InterPro" id="IPR017938">
    <property type="entry name" value="Riboflavin_synthase-like_b-brl"/>
</dbReference>
<keyword evidence="4 14" id="KW-0812">Transmembrane</keyword>
<feature type="transmembrane region" description="Helical" evidence="14">
    <location>
        <begin position="77"/>
        <end position="96"/>
    </location>
</feature>
<keyword evidence="7" id="KW-0274">FAD</keyword>
<comment type="caution">
    <text evidence="16">The sequence shown here is derived from an EMBL/GenBank/DDBJ whole genome shotgun (WGS) entry which is preliminary data.</text>
</comment>
<feature type="domain" description="FAD-binding FR-type" evidence="15">
    <location>
        <begin position="242"/>
        <end position="344"/>
    </location>
</feature>
<evidence type="ECO:0000259" key="15">
    <source>
        <dbReference type="PROSITE" id="PS51384"/>
    </source>
</evidence>
<dbReference type="Pfam" id="PF01794">
    <property type="entry name" value="Ferric_reduct"/>
    <property type="match status" value="1"/>
</dbReference>
<sequence>MTSNAHPLGDPGARPASRAPSGAPASRRPRRAEAWRLAGVTAVWATGLFVVDLWISGGGLQTVLGGGATAWTSLGRLAGLVASDLLLLQVLLMARIPLFERAFGHDALTRAHRLTGFWAFWLFFAHIALVVVGDAGANATGPLAELWAMITGFPDMVPAALGTVLLLLVVAVSIRVARRRLRYELWHVLHLGSYAAVLLVLPHQLSTGADFLSSPVATAFWWALWALAVLSVAVFRVLVPLGRSLRHRITVRAVVPDGSRGVTVLLDGHELDRMGTQPGQFFVWRFLDGPGWSAGHPFSISSRPTDSRLTLTARIVGDGTLRLTRLSPGTRVLIEGPYGHLTGERRRGGKLLLIGAGAGVAPLVSLLEGLPYRPGDATLITRDTDPDQALLQDPIATLVQNRGLAHLRLDGRRAHHGSAWLPESSDRRDGAGLLAATVPDLHQRDVYVCGPGPWMDAVRADLDRAGVDPDRVHVEAFDL</sequence>
<feature type="transmembrane region" description="Helical" evidence="14">
    <location>
        <begin position="37"/>
        <end position="57"/>
    </location>
</feature>
<feature type="region of interest" description="Disordered" evidence="13">
    <location>
        <begin position="1"/>
        <end position="28"/>
    </location>
</feature>
<evidence type="ECO:0000256" key="12">
    <source>
        <dbReference type="ARBA" id="ARBA00023136"/>
    </source>
</evidence>
<dbReference type="RefSeq" id="WP_380972117.1">
    <property type="nucleotide sequence ID" value="NZ_JBHTEF010000001.1"/>
</dbReference>